<dbReference type="Gene3D" id="2.40.420.20">
    <property type="match status" value="1"/>
</dbReference>
<evidence type="ECO:0000256" key="3">
    <source>
        <dbReference type="SAM" id="SignalP"/>
    </source>
</evidence>
<dbReference type="EMBL" id="JACHMB010000001">
    <property type="protein sequence ID" value="MBB5784440.1"/>
    <property type="molecule type" value="Genomic_DNA"/>
</dbReference>
<evidence type="ECO:0000313" key="5">
    <source>
        <dbReference type="EMBL" id="MBB5784440.1"/>
    </source>
</evidence>
<sequence length="361" mass="36995">MRRVAVIAVAVALAAGGGAMAVVLSGGLALPGSGAPAQATGARLPATAAVKRGDLVDQQTVSGTLGYTGERTVPNNAAGTLTWLPPAGRLIGRGGTLYEVDRRPVVLMYGTTPMYRTLEYGVSDGPDVRQLEENLKKLGYGDGLTVDGHFSPTTSTRVLEWQADEGLAETGTVTSAGVVFLPGKVRVKQVGGASGDPSRAGKPVLTVTGTRRVVHVDLDVADQQLARRGRSVTVELPGGASAKGKISEVGTVAQLPSASGQQADPQDATITTEITLSDAKKTRGLDQAPVSVDLQSETRENVLSVPVEALLALRESGYGVQIVQDSTVKLVPVQIGIFAGGRVEVSGGGLAEGMKVGVPTS</sequence>
<dbReference type="InterPro" id="IPR002477">
    <property type="entry name" value="Peptidoglycan-bd-like"/>
</dbReference>
<feature type="chain" id="PRO_5031465617" evidence="3">
    <location>
        <begin position="22"/>
        <end position="361"/>
    </location>
</feature>
<evidence type="ECO:0000256" key="2">
    <source>
        <dbReference type="ARBA" id="ARBA00023054"/>
    </source>
</evidence>
<evidence type="ECO:0000313" key="6">
    <source>
        <dbReference type="Proteomes" id="UP000579153"/>
    </source>
</evidence>
<dbReference type="AlphaFoldDB" id="A0A7W9GII6"/>
<dbReference type="Proteomes" id="UP000579153">
    <property type="component" value="Unassembled WGS sequence"/>
</dbReference>
<evidence type="ECO:0000256" key="1">
    <source>
        <dbReference type="ARBA" id="ARBA00004196"/>
    </source>
</evidence>
<dbReference type="InterPro" id="IPR036365">
    <property type="entry name" value="PGBD-like_sf"/>
</dbReference>
<reference evidence="5 6" key="1">
    <citation type="submission" date="2020-08" db="EMBL/GenBank/DDBJ databases">
        <title>Sequencing the genomes of 1000 actinobacteria strains.</title>
        <authorList>
            <person name="Klenk H.-P."/>
        </authorList>
    </citation>
    <scope>NUCLEOTIDE SEQUENCE [LARGE SCALE GENOMIC DNA]</scope>
    <source>
        <strain evidence="5 6">DSM 45507</strain>
    </source>
</reference>
<dbReference type="InterPro" id="IPR036366">
    <property type="entry name" value="PGBDSf"/>
</dbReference>
<dbReference type="GO" id="GO:0016787">
    <property type="term" value="F:hydrolase activity"/>
    <property type="evidence" value="ECO:0007669"/>
    <property type="project" value="UniProtKB-KW"/>
</dbReference>
<feature type="signal peptide" evidence="3">
    <location>
        <begin position="1"/>
        <end position="21"/>
    </location>
</feature>
<comment type="subcellular location">
    <subcellularLocation>
        <location evidence="1">Cell envelope</location>
    </subcellularLocation>
</comment>
<dbReference type="PANTHER" id="PTHR32347">
    <property type="entry name" value="EFFLUX SYSTEM COMPONENT YKNX-RELATED"/>
    <property type="match status" value="1"/>
</dbReference>
<dbReference type="GO" id="GO:0030313">
    <property type="term" value="C:cell envelope"/>
    <property type="evidence" value="ECO:0007669"/>
    <property type="project" value="UniProtKB-SubCell"/>
</dbReference>
<keyword evidence="6" id="KW-1185">Reference proteome</keyword>
<dbReference type="SUPFAM" id="SSF47090">
    <property type="entry name" value="PGBD-like"/>
    <property type="match status" value="1"/>
</dbReference>
<dbReference type="InterPro" id="IPR050465">
    <property type="entry name" value="UPF0194_transport"/>
</dbReference>
<evidence type="ECO:0000259" key="4">
    <source>
        <dbReference type="Pfam" id="PF01471"/>
    </source>
</evidence>
<protein>
    <submittedName>
        <fullName evidence="5">Peptidoglycan hydrolase-like protein with peptidoglycan-binding domain</fullName>
    </submittedName>
</protein>
<keyword evidence="2" id="KW-0175">Coiled coil</keyword>
<proteinExistence type="predicted"/>
<dbReference type="Gene3D" id="1.10.101.10">
    <property type="entry name" value="PGBD-like superfamily/PGBD"/>
    <property type="match status" value="1"/>
</dbReference>
<name>A0A7W9GII6_9ACTN</name>
<dbReference type="Pfam" id="PF01471">
    <property type="entry name" value="PG_binding_1"/>
    <property type="match status" value="1"/>
</dbReference>
<feature type="domain" description="Peptidoglycan binding-like" evidence="4">
    <location>
        <begin position="125"/>
        <end position="175"/>
    </location>
</feature>
<gene>
    <name evidence="5" type="ORF">HD596_011196</name>
</gene>
<keyword evidence="5" id="KW-0378">Hydrolase</keyword>
<dbReference type="RefSeq" id="WP_185077391.1">
    <property type="nucleotide sequence ID" value="NZ_JACHMB010000001.1"/>
</dbReference>
<comment type="caution">
    <text evidence="5">The sequence shown here is derived from an EMBL/GenBank/DDBJ whole genome shotgun (WGS) entry which is preliminary data.</text>
</comment>
<accession>A0A7W9GII6</accession>
<organism evidence="5 6">
    <name type="scientific">Nonomuraea jabiensis</name>
    <dbReference type="NCBI Taxonomy" id="882448"/>
    <lineage>
        <taxon>Bacteria</taxon>
        <taxon>Bacillati</taxon>
        <taxon>Actinomycetota</taxon>
        <taxon>Actinomycetes</taxon>
        <taxon>Streptosporangiales</taxon>
        <taxon>Streptosporangiaceae</taxon>
        <taxon>Nonomuraea</taxon>
    </lineage>
</organism>
<keyword evidence="3" id="KW-0732">Signal</keyword>